<proteinExistence type="predicted"/>
<protein>
    <submittedName>
        <fullName evidence="2">Uncharacterized protein</fullName>
    </submittedName>
</protein>
<evidence type="ECO:0000256" key="1">
    <source>
        <dbReference type="SAM" id="Phobius"/>
    </source>
</evidence>
<dbReference type="EMBL" id="QLMK01000021">
    <property type="protein sequence ID" value="RAK25617.1"/>
    <property type="molecule type" value="Genomic_DNA"/>
</dbReference>
<evidence type="ECO:0000313" key="3">
    <source>
        <dbReference type="Proteomes" id="UP000249453"/>
    </source>
</evidence>
<keyword evidence="1" id="KW-0472">Membrane</keyword>
<dbReference type="Proteomes" id="UP000249453">
    <property type="component" value="Unassembled WGS sequence"/>
</dbReference>
<gene>
    <name evidence="2" type="ORF">C7374_1212</name>
</gene>
<name>A0A364JRT8_9HYPH</name>
<sequence length="101" mass="10872">MSEEKPIEIDASTGADLDWEIRRYKANILGQISAGAFIAGILAPIVGYLINFEITQPENNAHSSVISHNTEINMAIVASICIVLSVALYYAGEHVLKGGDK</sequence>
<feature type="transmembrane region" description="Helical" evidence="1">
    <location>
        <begin position="32"/>
        <end position="52"/>
    </location>
</feature>
<keyword evidence="1" id="KW-1133">Transmembrane helix</keyword>
<keyword evidence="3" id="KW-1185">Reference proteome</keyword>
<feature type="transmembrane region" description="Helical" evidence="1">
    <location>
        <begin position="72"/>
        <end position="91"/>
    </location>
</feature>
<evidence type="ECO:0000313" key="2">
    <source>
        <dbReference type="EMBL" id="RAK25617.1"/>
    </source>
</evidence>
<accession>A0A364JRT8</accession>
<reference evidence="2 3" key="1">
    <citation type="submission" date="2018-06" db="EMBL/GenBank/DDBJ databases">
        <title>Genomic Encyclopedia of Type Strains, Phase IV (KMG-IV): sequencing the most valuable type-strain genomes for metagenomic binning, comparative biology and taxonomic classification.</title>
        <authorList>
            <person name="Goeker M."/>
        </authorList>
    </citation>
    <scope>NUCLEOTIDE SEQUENCE [LARGE SCALE GENOMIC DNA]</scope>
    <source>
        <strain evidence="2 3">DSM 26720</strain>
    </source>
</reference>
<dbReference type="RefSeq" id="WP_111576350.1">
    <property type="nucleotide sequence ID" value="NZ_JBHEEY010000021.1"/>
</dbReference>
<comment type="caution">
    <text evidence="2">The sequence shown here is derived from an EMBL/GenBank/DDBJ whole genome shotgun (WGS) entry which is preliminary data.</text>
</comment>
<dbReference type="AlphaFoldDB" id="A0A364JRT8"/>
<keyword evidence="1" id="KW-0812">Transmembrane</keyword>
<organism evidence="2 3">
    <name type="scientific">Falsochrobactrum ovis</name>
    <dbReference type="NCBI Taxonomy" id="1293442"/>
    <lineage>
        <taxon>Bacteria</taxon>
        <taxon>Pseudomonadati</taxon>
        <taxon>Pseudomonadota</taxon>
        <taxon>Alphaproteobacteria</taxon>
        <taxon>Hyphomicrobiales</taxon>
        <taxon>Brucellaceae</taxon>
        <taxon>Falsochrobactrum</taxon>
    </lineage>
</organism>